<dbReference type="EMBL" id="UYRR01031210">
    <property type="protein sequence ID" value="VDK47653.1"/>
    <property type="molecule type" value="Genomic_DNA"/>
</dbReference>
<evidence type="ECO:0000313" key="1">
    <source>
        <dbReference type="EMBL" id="VDK47653.1"/>
    </source>
</evidence>
<protein>
    <submittedName>
        <fullName evidence="3">DUF19 domain-containing protein</fullName>
    </submittedName>
</protein>
<sequence length="228" mass="25612">MGCTTVQVVHQCYRSYLRAYKIDIGSSGKLPPIGVYSKAVGNTEHVDSLCRQYDSLHNCIQSNDVQTSTLECMNLKMFEALTLRYEDAIHYMINYAAYEFACSEGYKANEQCFKVTLTSKTVEKELLRCKLILIQDDPIGTCHSYKKDAHCTSEVFGEACGRVVGRAMCELMVHLGHYLAGVERSCLHVLNAECSRYSSAAHSTTCLISVQILFILMTILWQFQTIGV</sequence>
<dbReference type="AlphaFoldDB" id="A0A0M3JXL3"/>
<evidence type="ECO:0000313" key="2">
    <source>
        <dbReference type="Proteomes" id="UP000267096"/>
    </source>
</evidence>
<reference evidence="1 2" key="2">
    <citation type="submission" date="2018-11" db="EMBL/GenBank/DDBJ databases">
        <authorList>
            <consortium name="Pathogen Informatics"/>
        </authorList>
    </citation>
    <scope>NUCLEOTIDE SEQUENCE [LARGE SCALE GENOMIC DNA]</scope>
</reference>
<dbReference type="Proteomes" id="UP000267096">
    <property type="component" value="Unassembled WGS sequence"/>
</dbReference>
<evidence type="ECO:0000313" key="3">
    <source>
        <dbReference type="WBParaSite" id="ASIM_0001309701-mRNA-1"/>
    </source>
</evidence>
<dbReference type="PANTHER" id="PTHR35014">
    <property type="entry name" value="INFECTION RESPONSE PROTEIN-RELATED"/>
    <property type="match status" value="1"/>
</dbReference>
<keyword evidence="2" id="KW-1185">Reference proteome</keyword>
<name>A0A0M3JXL3_ANISI</name>
<gene>
    <name evidence="1" type="ORF">ASIM_LOCUS12563</name>
</gene>
<accession>A0A0M3JXL3</accession>
<reference evidence="3" key="1">
    <citation type="submission" date="2017-02" db="UniProtKB">
        <authorList>
            <consortium name="WormBaseParasite"/>
        </authorList>
    </citation>
    <scope>IDENTIFICATION</scope>
</reference>
<dbReference type="OrthoDB" id="5797537at2759"/>
<proteinExistence type="predicted"/>
<dbReference type="PANTHER" id="PTHR35014:SF1">
    <property type="entry name" value="INFECTION RESPONSE PROTEIN"/>
    <property type="match status" value="1"/>
</dbReference>
<organism evidence="3">
    <name type="scientific">Anisakis simplex</name>
    <name type="common">Herring worm</name>
    <dbReference type="NCBI Taxonomy" id="6269"/>
    <lineage>
        <taxon>Eukaryota</taxon>
        <taxon>Metazoa</taxon>
        <taxon>Ecdysozoa</taxon>
        <taxon>Nematoda</taxon>
        <taxon>Chromadorea</taxon>
        <taxon>Rhabditida</taxon>
        <taxon>Spirurina</taxon>
        <taxon>Ascaridomorpha</taxon>
        <taxon>Ascaridoidea</taxon>
        <taxon>Anisakidae</taxon>
        <taxon>Anisakis</taxon>
        <taxon>Anisakis simplex complex</taxon>
    </lineage>
</organism>
<dbReference type="WBParaSite" id="ASIM_0001309701-mRNA-1">
    <property type="protein sequence ID" value="ASIM_0001309701-mRNA-1"/>
    <property type="gene ID" value="ASIM_0001309701"/>
</dbReference>